<reference evidence="2 3" key="1">
    <citation type="journal article" date="2014" name="PLoS ONE">
        <title>Global Analysis of Gene Expression Profiles in Physic Nut (Jatropha curcas L.) Seedlings Exposed to Salt Stress.</title>
        <authorList>
            <person name="Zhang L."/>
            <person name="Zhang C."/>
            <person name="Wu P."/>
            <person name="Chen Y."/>
            <person name="Li M."/>
            <person name="Jiang H."/>
            <person name="Wu G."/>
        </authorList>
    </citation>
    <scope>NUCLEOTIDE SEQUENCE [LARGE SCALE GENOMIC DNA]</scope>
    <source>
        <strain evidence="3">cv. GZQX0401</strain>
        <tissue evidence="2">Young leaves</tissue>
    </source>
</reference>
<name>A0A067KZL0_JATCU</name>
<dbReference type="Proteomes" id="UP000027138">
    <property type="component" value="Unassembled WGS sequence"/>
</dbReference>
<dbReference type="EMBL" id="KK914330">
    <property type="protein sequence ID" value="KDP40418.1"/>
    <property type="molecule type" value="Genomic_DNA"/>
</dbReference>
<evidence type="ECO:0000313" key="2">
    <source>
        <dbReference type="EMBL" id="KDP40418.1"/>
    </source>
</evidence>
<accession>A0A067KZL0</accession>
<keyword evidence="3" id="KW-1185">Reference proteome</keyword>
<feature type="compositionally biased region" description="Polar residues" evidence="1">
    <location>
        <begin position="11"/>
        <end position="29"/>
    </location>
</feature>
<feature type="region of interest" description="Disordered" evidence="1">
    <location>
        <begin position="11"/>
        <end position="35"/>
    </location>
</feature>
<organism evidence="2 3">
    <name type="scientific">Jatropha curcas</name>
    <name type="common">Barbados nut</name>
    <dbReference type="NCBI Taxonomy" id="180498"/>
    <lineage>
        <taxon>Eukaryota</taxon>
        <taxon>Viridiplantae</taxon>
        <taxon>Streptophyta</taxon>
        <taxon>Embryophyta</taxon>
        <taxon>Tracheophyta</taxon>
        <taxon>Spermatophyta</taxon>
        <taxon>Magnoliopsida</taxon>
        <taxon>eudicotyledons</taxon>
        <taxon>Gunneridae</taxon>
        <taxon>Pentapetalae</taxon>
        <taxon>rosids</taxon>
        <taxon>fabids</taxon>
        <taxon>Malpighiales</taxon>
        <taxon>Euphorbiaceae</taxon>
        <taxon>Crotonoideae</taxon>
        <taxon>Jatropheae</taxon>
        <taxon>Jatropha</taxon>
    </lineage>
</organism>
<proteinExistence type="predicted"/>
<evidence type="ECO:0000313" key="3">
    <source>
        <dbReference type="Proteomes" id="UP000027138"/>
    </source>
</evidence>
<protein>
    <submittedName>
        <fullName evidence="2">Uncharacterized protein</fullName>
    </submittedName>
</protein>
<sequence length="109" mass="11354">MGGDSKCFIKTNLSAPFSNPHQQSRQNSAPHPPKPCVHVNQVIGRFAMKPGPRSASGVLGTLPSASSSCFTCYPIRSSKSRPGLIAGPNSGVFATLALNGATPLSNVYK</sequence>
<dbReference type="AlphaFoldDB" id="A0A067KZL0"/>
<evidence type="ECO:0000256" key="1">
    <source>
        <dbReference type="SAM" id="MobiDB-lite"/>
    </source>
</evidence>
<gene>
    <name evidence="2" type="ORF">JCGZ_03768</name>
</gene>